<dbReference type="PANTHER" id="PTHR33463">
    <property type="entry name" value="NB-ARC DOMAIN-CONTAINING PROTEIN-RELATED"/>
    <property type="match status" value="1"/>
</dbReference>
<feature type="domain" description="NB-ARC" evidence="4">
    <location>
        <begin position="147"/>
        <end position="312"/>
    </location>
</feature>
<proteinExistence type="inferred from homology"/>
<dbReference type="EMBL" id="JACGCM010002039">
    <property type="protein sequence ID" value="KAF6145676.1"/>
    <property type="molecule type" value="Genomic_DNA"/>
</dbReference>
<keyword evidence="3" id="KW-0067">ATP-binding</keyword>
<dbReference type="GO" id="GO:0043531">
    <property type="term" value="F:ADP binding"/>
    <property type="evidence" value="ECO:0007669"/>
    <property type="project" value="InterPro"/>
</dbReference>
<evidence type="ECO:0000259" key="4">
    <source>
        <dbReference type="Pfam" id="PF00931"/>
    </source>
</evidence>
<organism evidence="5 6">
    <name type="scientific">Kingdonia uniflora</name>
    <dbReference type="NCBI Taxonomy" id="39325"/>
    <lineage>
        <taxon>Eukaryota</taxon>
        <taxon>Viridiplantae</taxon>
        <taxon>Streptophyta</taxon>
        <taxon>Embryophyta</taxon>
        <taxon>Tracheophyta</taxon>
        <taxon>Spermatophyta</taxon>
        <taxon>Magnoliopsida</taxon>
        <taxon>Ranunculales</taxon>
        <taxon>Circaeasteraceae</taxon>
        <taxon>Kingdonia</taxon>
    </lineage>
</organism>
<accession>A0A7J7LSN7</accession>
<dbReference type="PRINTS" id="PR00364">
    <property type="entry name" value="DISEASERSIST"/>
</dbReference>
<gene>
    <name evidence="5" type="ORF">GIB67_002770</name>
</gene>
<dbReference type="InterPro" id="IPR032675">
    <property type="entry name" value="LRR_dom_sf"/>
</dbReference>
<sequence>MEGAAIVATLMKELTNPTVLYINYYVRCKRHMNGFQNKVQNLLRLENEVKMKVNLARDNGDVILQVVQHWLEQVVKVQGEVEDLDHQATSMNSSFEGWCYACHHLGKELEKKLEELLAQGRIFTSVSNPAPVQRGVAEHFDAFASREATKKKVIEALMDDTTNLIGIYGMGGIGKTTLMKEIRKQVEETKLFDKVVFATVSQNPDLREIQTQIAESLVVKIKEQSIPARAAKLSAKLKLEKSILLMLDDLWTRLELTDVGIDLDQVSENTCKVIITSRRLDVCNSMKTTENIDVKVLSKNDSLKLFRQEVGDIDFDAQHEMSEEIINECDGLPLAIVTLARTLRNKDKRFWDAVIQQLRKSMYEGMDLVNASIRVSYDFLKSSKTKLCFLLCALFPEDHKVTMDVLVGYAMGEGLLGEVETLSEARGNLHIIVDTLVSSGLLLKGDDEGGTLVSSRLLLKGDNEGYVIMHDIVRDAAISIARENESESIMNAGLGLQKWPKLKEAGKCLRLSLMSNDICEVPTDIPKCSQLVTLSLASNRSLIEIPDDFFGGMKCLATLDLSDTHILSLPKSLSSLNNCLRSLYLDRCWSLAYILPIGNLKTLEILSLQFTIGISRLPEEISRLTNLKMLDLSHNGNLQYIPPKVISSLSSLEELYMTESFNRWEIEGTRDNASLAEVASLTNLTSLYLDILNTKCLSTDIGPCHHWEKLEKFEIRVQKKIVTLFESDPSNIYRAVSKSERCVLLTTSSDSFPVAAWVNVLMEITYDLFLFKCKGLKNVLQLNPKGRFYNLKTLTISGCDEMEYVVNVEEQVPKTMFPQLETLNLHYMGALVSSRNYNSFYQRIWYVP</sequence>
<comment type="caution">
    <text evidence="5">The sequence shown here is derived from an EMBL/GenBank/DDBJ whole genome shotgun (WGS) entry which is preliminary data.</text>
</comment>
<protein>
    <recommendedName>
        <fullName evidence="4">NB-ARC domain-containing protein</fullName>
    </recommendedName>
</protein>
<dbReference type="InterPro" id="IPR027417">
    <property type="entry name" value="P-loop_NTPase"/>
</dbReference>
<keyword evidence="6" id="KW-1185">Reference proteome</keyword>
<evidence type="ECO:0000256" key="3">
    <source>
        <dbReference type="ARBA" id="ARBA00022840"/>
    </source>
</evidence>
<dbReference type="Gene3D" id="3.40.50.300">
    <property type="entry name" value="P-loop containing nucleotide triphosphate hydrolases"/>
    <property type="match status" value="1"/>
</dbReference>
<dbReference type="Gene3D" id="3.80.10.10">
    <property type="entry name" value="Ribonuclease Inhibitor"/>
    <property type="match status" value="1"/>
</dbReference>
<comment type="similarity">
    <text evidence="1">Belongs to the disease resistance NB-LRR family.</text>
</comment>
<reference evidence="5 6" key="1">
    <citation type="journal article" date="2020" name="IScience">
        <title>Genome Sequencing of the Endangered Kingdonia uniflora (Circaeasteraceae, Ranunculales) Reveals Potential Mechanisms of Evolutionary Specialization.</title>
        <authorList>
            <person name="Sun Y."/>
            <person name="Deng T."/>
            <person name="Zhang A."/>
            <person name="Moore M.J."/>
            <person name="Landis J.B."/>
            <person name="Lin N."/>
            <person name="Zhang H."/>
            <person name="Zhang X."/>
            <person name="Huang J."/>
            <person name="Zhang X."/>
            <person name="Sun H."/>
            <person name="Wang H."/>
        </authorList>
    </citation>
    <scope>NUCLEOTIDE SEQUENCE [LARGE SCALE GENOMIC DNA]</scope>
    <source>
        <strain evidence="5">TB1705</strain>
        <tissue evidence="5">Leaf</tissue>
    </source>
</reference>
<evidence type="ECO:0000313" key="6">
    <source>
        <dbReference type="Proteomes" id="UP000541444"/>
    </source>
</evidence>
<dbReference type="SUPFAM" id="SSF52058">
    <property type="entry name" value="L domain-like"/>
    <property type="match status" value="1"/>
</dbReference>
<dbReference type="Pfam" id="PF00931">
    <property type="entry name" value="NB-ARC"/>
    <property type="match status" value="1"/>
</dbReference>
<dbReference type="SUPFAM" id="SSF52540">
    <property type="entry name" value="P-loop containing nucleoside triphosphate hydrolases"/>
    <property type="match status" value="1"/>
</dbReference>
<evidence type="ECO:0000256" key="2">
    <source>
        <dbReference type="ARBA" id="ARBA00022821"/>
    </source>
</evidence>
<dbReference type="InterPro" id="IPR001611">
    <property type="entry name" value="Leu-rich_rpt"/>
</dbReference>
<dbReference type="AlphaFoldDB" id="A0A7J7LSN7"/>
<dbReference type="GO" id="GO:0005524">
    <property type="term" value="F:ATP binding"/>
    <property type="evidence" value="ECO:0007669"/>
    <property type="project" value="UniProtKB-KW"/>
</dbReference>
<dbReference type="FunFam" id="3.40.50.300:FF:001091">
    <property type="entry name" value="Probable disease resistance protein At1g61300"/>
    <property type="match status" value="1"/>
</dbReference>
<dbReference type="GO" id="GO:0006952">
    <property type="term" value="P:defense response"/>
    <property type="evidence" value="ECO:0007669"/>
    <property type="project" value="UniProtKB-KW"/>
</dbReference>
<dbReference type="Gene3D" id="1.10.8.430">
    <property type="entry name" value="Helical domain of apoptotic protease-activating factors"/>
    <property type="match status" value="1"/>
</dbReference>
<dbReference type="InterPro" id="IPR050905">
    <property type="entry name" value="Plant_NBS-LRR"/>
</dbReference>
<evidence type="ECO:0000313" key="5">
    <source>
        <dbReference type="EMBL" id="KAF6145676.1"/>
    </source>
</evidence>
<dbReference type="OrthoDB" id="1579323at2759"/>
<dbReference type="InterPro" id="IPR002182">
    <property type="entry name" value="NB-ARC"/>
</dbReference>
<dbReference type="InterPro" id="IPR042197">
    <property type="entry name" value="Apaf_helical"/>
</dbReference>
<dbReference type="Pfam" id="PF13855">
    <property type="entry name" value="LRR_8"/>
    <property type="match status" value="2"/>
</dbReference>
<name>A0A7J7LSN7_9MAGN</name>
<dbReference type="PANTHER" id="PTHR33463:SF209">
    <property type="entry name" value="DISEASE RESISTANCE PROTEIN RPS2-LIKE"/>
    <property type="match status" value="1"/>
</dbReference>
<keyword evidence="3" id="KW-0547">Nucleotide-binding</keyword>
<keyword evidence="2" id="KW-0611">Plant defense</keyword>
<evidence type="ECO:0000256" key="1">
    <source>
        <dbReference type="ARBA" id="ARBA00008894"/>
    </source>
</evidence>
<dbReference type="Proteomes" id="UP000541444">
    <property type="component" value="Unassembled WGS sequence"/>
</dbReference>